<evidence type="ECO:0008006" key="7">
    <source>
        <dbReference type="Google" id="ProtNLM"/>
    </source>
</evidence>
<dbReference type="AlphaFoldDB" id="A0A7S2BBN6"/>
<gene>
    <name evidence="6" type="ORF">FPAR1323_LOCUS3175</name>
</gene>
<dbReference type="PANTHER" id="PTHR11525:SF0">
    <property type="entry name" value="FARNESYL PYROPHOSPHATE SYNTHASE"/>
    <property type="match status" value="1"/>
</dbReference>
<keyword evidence="2 5" id="KW-0808">Transferase</keyword>
<dbReference type="InterPro" id="IPR039702">
    <property type="entry name" value="FPS1-like"/>
</dbReference>
<comment type="similarity">
    <text evidence="5">Belongs to the FPP/GGPP synthase family.</text>
</comment>
<dbReference type="EMBL" id="HBGT01005805">
    <property type="protein sequence ID" value="CAD9392316.1"/>
    <property type="molecule type" value="Transcribed_RNA"/>
</dbReference>
<dbReference type="Pfam" id="PF00348">
    <property type="entry name" value="polyprenyl_synt"/>
    <property type="match status" value="1"/>
</dbReference>
<evidence type="ECO:0000256" key="1">
    <source>
        <dbReference type="ARBA" id="ARBA00001946"/>
    </source>
</evidence>
<reference evidence="6" key="1">
    <citation type="submission" date="2021-01" db="EMBL/GenBank/DDBJ databases">
        <authorList>
            <person name="Corre E."/>
            <person name="Pelletier E."/>
            <person name="Niang G."/>
            <person name="Scheremetjew M."/>
            <person name="Finn R."/>
            <person name="Kale V."/>
            <person name="Holt S."/>
            <person name="Cochrane G."/>
            <person name="Meng A."/>
            <person name="Brown T."/>
            <person name="Cohen L."/>
        </authorList>
    </citation>
    <scope>NUCLEOTIDE SEQUENCE</scope>
    <source>
        <strain evidence="6">RCC1693</strain>
    </source>
</reference>
<evidence type="ECO:0000313" key="6">
    <source>
        <dbReference type="EMBL" id="CAD9392316.1"/>
    </source>
</evidence>
<evidence type="ECO:0000256" key="3">
    <source>
        <dbReference type="ARBA" id="ARBA00022723"/>
    </source>
</evidence>
<evidence type="ECO:0000256" key="5">
    <source>
        <dbReference type="RuleBase" id="RU004466"/>
    </source>
</evidence>
<dbReference type="SFLD" id="SFLDG01017">
    <property type="entry name" value="Polyprenyl_Transferase_Like"/>
    <property type="match status" value="1"/>
</dbReference>
<dbReference type="PANTHER" id="PTHR11525">
    <property type="entry name" value="FARNESYL-PYROPHOSPHATE SYNTHETASE"/>
    <property type="match status" value="1"/>
</dbReference>
<dbReference type="InterPro" id="IPR033749">
    <property type="entry name" value="Polyprenyl_synt_CS"/>
</dbReference>
<evidence type="ECO:0000256" key="4">
    <source>
        <dbReference type="ARBA" id="ARBA00022842"/>
    </source>
</evidence>
<organism evidence="6">
    <name type="scientific">Florenciella parvula</name>
    <dbReference type="NCBI Taxonomy" id="236787"/>
    <lineage>
        <taxon>Eukaryota</taxon>
        <taxon>Sar</taxon>
        <taxon>Stramenopiles</taxon>
        <taxon>Ochrophyta</taxon>
        <taxon>Dictyochophyceae</taxon>
        <taxon>Florenciellales</taxon>
        <taxon>Florenciella</taxon>
    </lineage>
</organism>
<protein>
    <recommendedName>
        <fullName evidence="7">Farnesyl pyrophosphate synthase</fullName>
    </recommendedName>
</protein>
<dbReference type="GO" id="GO:0045337">
    <property type="term" value="P:farnesyl diphosphate biosynthetic process"/>
    <property type="evidence" value="ECO:0007669"/>
    <property type="project" value="TreeGrafter"/>
</dbReference>
<dbReference type="GO" id="GO:0005737">
    <property type="term" value="C:cytoplasm"/>
    <property type="evidence" value="ECO:0007669"/>
    <property type="project" value="TreeGrafter"/>
</dbReference>
<dbReference type="SUPFAM" id="SSF48576">
    <property type="entry name" value="Terpenoid synthases"/>
    <property type="match status" value="1"/>
</dbReference>
<evidence type="ECO:0000256" key="2">
    <source>
        <dbReference type="ARBA" id="ARBA00022679"/>
    </source>
</evidence>
<sequence length="409" mass="46865">MASSKNSLLVGAAGLVVGAGIGYAAACMMGEKKDEKKKKASATCPATEWPQGKPVYTASYPAYDLADQDASFMRVGDMLIEEILSELPRGYEMPPREVKWIEEMLHYNVKGGKMNRGKMVVASMIELAKHQGIELSPTDISKYAVLGWCVEWMQAWLLMADDVMDDSQTRRGHPCWYKLDKVQKIAINDAFTVEMLVFKLLKRHFGQETYYLQLLDLFLETTFQTECGQLLDTLCMNLTVEDFSVERWTLIVKYKTAFYSFYASVAMAMVVFGIEDREAYDAAREVLMVMGIYFQAQDDFLDCYGTPEQIGKIGTDIQDKKCGWLFCQAYHHIASPEQKAVLKENYGHWDDAKVEVVKQLYRDMDLETLYRAYEEESYKEIMAMKPKVEALLPWSIFEIFLGKVYKRSK</sequence>
<keyword evidence="4" id="KW-0460">Magnesium</keyword>
<proteinExistence type="inferred from homology"/>
<dbReference type="Gene3D" id="1.10.600.10">
    <property type="entry name" value="Farnesyl Diphosphate Synthase"/>
    <property type="match status" value="1"/>
</dbReference>
<keyword evidence="3" id="KW-0479">Metal-binding</keyword>
<dbReference type="PROSITE" id="PS00723">
    <property type="entry name" value="POLYPRENYL_SYNTHASE_1"/>
    <property type="match status" value="1"/>
</dbReference>
<dbReference type="SFLD" id="SFLDS00005">
    <property type="entry name" value="Isoprenoid_Synthase_Type_I"/>
    <property type="match status" value="1"/>
</dbReference>
<accession>A0A7S2BBN6</accession>
<dbReference type="GO" id="GO:0004161">
    <property type="term" value="F:dimethylallyltranstransferase activity"/>
    <property type="evidence" value="ECO:0007669"/>
    <property type="project" value="TreeGrafter"/>
</dbReference>
<dbReference type="CDD" id="cd00685">
    <property type="entry name" value="Trans_IPPS_HT"/>
    <property type="match status" value="1"/>
</dbReference>
<name>A0A7S2BBN6_9STRA</name>
<dbReference type="InterPro" id="IPR008949">
    <property type="entry name" value="Isoprenoid_synthase_dom_sf"/>
</dbReference>
<dbReference type="GO" id="GO:0004337">
    <property type="term" value="F:(2E,6E)-farnesyl diphosphate synthase activity"/>
    <property type="evidence" value="ECO:0007669"/>
    <property type="project" value="TreeGrafter"/>
</dbReference>
<comment type="cofactor">
    <cofactor evidence="1">
        <name>Mg(2+)</name>
        <dbReference type="ChEBI" id="CHEBI:18420"/>
    </cofactor>
</comment>
<dbReference type="GO" id="GO:0046872">
    <property type="term" value="F:metal ion binding"/>
    <property type="evidence" value="ECO:0007669"/>
    <property type="project" value="UniProtKB-KW"/>
</dbReference>
<dbReference type="InterPro" id="IPR000092">
    <property type="entry name" value="Polyprenyl_synt"/>
</dbReference>